<reference evidence="1 2" key="1">
    <citation type="journal article" date="2021" name="Int. J. Syst. Evol. Microbiol.">
        <title>Amazonocrinis nigriterrae gen. nov., sp. nov., Atlanticothrix silvestris gen. nov., sp. nov. and Dendronalium phyllosphericum gen. nov., sp. nov., nostocacean cyanobacteria from Brazilian environments.</title>
        <authorList>
            <person name="Alvarenga D.O."/>
            <person name="Andreote A.P.D."/>
            <person name="Branco L.H.Z."/>
            <person name="Delbaje E."/>
            <person name="Cruz R.B."/>
            <person name="Varani A.M."/>
            <person name="Fiore M.F."/>
        </authorList>
    </citation>
    <scope>NUCLEOTIDE SEQUENCE [LARGE SCALE GENOMIC DNA]</scope>
    <source>
        <strain evidence="1 2">CENA67</strain>
    </source>
</reference>
<comment type="caution">
    <text evidence="1">The sequence shown here is derived from an EMBL/GenBank/DDBJ whole genome shotgun (WGS) entry which is preliminary data.</text>
</comment>
<dbReference type="Proteomes" id="UP000632766">
    <property type="component" value="Unassembled WGS sequence"/>
</dbReference>
<evidence type="ECO:0000313" key="2">
    <source>
        <dbReference type="Proteomes" id="UP000632766"/>
    </source>
</evidence>
<name>A0A8J7HPK6_9NOST</name>
<organism evidence="1 2">
    <name type="scientific">Amazonocrinis nigriterrae CENA67</name>
    <dbReference type="NCBI Taxonomy" id="2794033"/>
    <lineage>
        <taxon>Bacteria</taxon>
        <taxon>Bacillati</taxon>
        <taxon>Cyanobacteriota</taxon>
        <taxon>Cyanophyceae</taxon>
        <taxon>Nostocales</taxon>
        <taxon>Nostocaceae</taxon>
        <taxon>Amazonocrinis</taxon>
        <taxon>Amazonocrinis nigriterrae</taxon>
    </lineage>
</organism>
<dbReference type="RefSeq" id="WP_198125442.1">
    <property type="nucleotide sequence ID" value="NZ_JAECZC010000027.1"/>
</dbReference>
<dbReference type="AlphaFoldDB" id="A0A8J7HPK6"/>
<accession>A0A8J7HPK6</accession>
<sequence>MNASTNTESNPKMSFLYRLESAIDYDRINHYDGQDIDINSHIISYARSFENASFNEFSYHFDQEYTSTDI</sequence>
<keyword evidence="2" id="KW-1185">Reference proteome</keyword>
<gene>
    <name evidence="1" type="ORF">I8748_15430</name>
</gene>
<evidence type="ECO:0000313" key="1">
    <source>
        <dbReference type="EMBL" id="MBH8563563.1"/>
    </source>
</evidence>
<protein>
    <submittedName>
        <fullName evidence="1">Uncharacterized protein</fullName>
    </submittedName>
</protein>
<dbReference type="EMBL" id="JAECZC010000027">
    <property type="protein sequence ID" value="MBH8563563.1"/>
    <property type="molecule type" value="Genomic_DNA"/>
</dbReference>
<proteinExistence type="predicted"/>